<dbReference type="SUPFAM" id="SSF54060">
    <property type="entry name" value="His-Me finger endonucleases"/>
    <property type="match status" value="2"/>
</dbReference>
<dbReference type="Pfam" id="PF13392">
    <property type="entry name" value="HNH_3"/>
    <property type="match status" value="2"/>
</dbReference>
<dbReference type="Gene3D" id="1.10.10.10">
    <property type="entry name" value="Winged helix-like DNA-binding domain superfamily/Winged helix DNA-binding domain"/>
    <property type="match status" value="5"/>
</dbReference>
<proteinExistence type="predicted"/>
<reference evidence="2" key="1">
    <citation type="journal article" date="2020" name="Nature">
        <title>Giant virus diversity and host interactions through global metagenomics.</title>
        <authorList>
            <person name="Schulz F."/>
            <person name="Roux S."/>
            <person name="Paez-Espino D."/>
            <person name="Jungbluth S."/>
            <person name="Walsh D.A."/>
            <person name="Denef V.J."/>
            <person name="McMahon K.D."/>
            <person name="Konstantinidis K.T."/>
            <person name="Eloe-Fadrosh E.A."/>
            <person name="Kyrpides N.C."/>
            <person name="Woyke T."/>
        </authorList>
    </citation>
    <scope>NUCLEOTIDE SEQUENCE</scope>
    <source>
        <strain evidence="2">GVMAG-S-1062768-28</strain>
    </source>
</reference>
<dbReference type="EMBL" id="MN740694">
    <property type="protein sequence ID" value="QHU08099.1"/>
    <property type="molecule type" value="Genomic_DNA"/>
</dbReference>
<sequence length="647" mass="73222">MAKKIRWVPVHAKYKLPNHELSSKGQCRNKKTGYIFKNTPGQKGYVSWGFTQRTKKIVLKRHFQAHNMLADSFGLIKLPGQIEVDHINRIRHDNRIENLRWATKAQQAANRDTSNNNGAPKQVEQFDLKDNFIKLWPSAKEAGEMLDISPEDIRAVCNDKKVKAGNFKWKYYFEPDLEGEVWDEYKDGYLASSLGRVRAPDGRIMKSHLENGYNRIGIKGRKIYVYEVVCYTFCGSAPSSKHSVDHINNDTKNDCAINLRWATKKEQAENRKNVKQILQISLDTGEVLSSHKGADGTALALGLNAYCILSNCKRNYGFKTHGGFLFRFEDDYTETLEEVHKIRDNMKKIATILQISAETGKVLAKFPNAAEAARQLGLEKSENSKIINLCNRKEGHYVVAGFIFRREGDYDEENGCEPDGTKPLSKRLKPKILQIGLKTGVVFDKFESPAEAERELDILASCIIRVCNNKQKSTGGFIFRREGDYDEVNNRDLLPQIPPKPVSAKPAILQISITTGEVLARFATPAEAQKELDIPKGYITSACRNERKTACGFIFRKEGDYDEENCKDLLPPKAVSAKPAILQICMTTKEVLAKFKDVQEAQKELDISSKNINRVCAKGRNSTGGFIFRKEGDYDEENLCDIEKDDE</sequence>
<dbReference type="SMART" id="SM00497">
    <property type="entry name" value="IENR1"/>
    <property type="match status" value="5"/>
</dbReference>
<dbReference type="AlphaFoldDB" id="A0A6C0JRA7"/>
<name>A0A6C0JRA7_9ZZZZ</name>
<evidence type="ECO:0000259" key="1">
    <source>
        <dbReference type="SMART" id="SM00507"/>
    </source>
</evidence>
<feature type="domain" description="HNH nuclease" evidence="1">
    <location>
        <begin position="219"/>
        <end position="268"/>
    </location>
</feature>
<accession>A0A6C0JRA7</accession>
<feature type="domain" description="HNH nuclease" evidence="1">
    <location>
        <begin position="53"/>
        <end position="108"/>
    </location>
</feature>
<dbReference type="SMART" id="SM00507">
    <property type="entry name" value="HNHc"/>
    <property type="match status" value="2"/>
</dbReference>
<dbReference type="InterPro" id="IPR036388">
    <property type="entry name" value="WH-like_DNA-bd_sf"/>
</dbReference>
<dbReference type="InterPro" id="IPR003647">
    <property type="entry name" value="Intron_nuc_1_rpt"/>
</dbReference>
<organism evidence="2">
    <name type="scientific">viral metagenome</name>
    <dbReference type="NCBI Taxonomy" id="1070528"/>
    <lineage>
        <taxon>unclassified sequences</taxon>
        <taxon>metagenomes</taxon>
        <taxon>organismal metagenomes</taxon>
    </lineage>
</organism>
<protein>
    <recommendedName>
        <fullName evidence="1">HNH nuclease domain-containing protein</fullName>
    </recommendedName>
</protein>
<dbReference type="InterPro" id="IPR003615">
    <property type="entry name" value="HNH_nuc"/>
</dbReference>
<dbReference type="Gene3D" id="3.90.75.20">
    <property type="match status" value="2"/>
</dbReference>
<dbReference type="InterPro" id="IPR044925">
    <property type="entry name" value="His-Me_finger_sf"/>
</dbReference>
<evidence type="ECO:0000313" key="2">
    <source>
        <dbReference type="EMBL" id="QHU08099.1"/>
    </source>
</evidence>